<dbReference type="SUPFAM" id="SSF57667">
    <property type="entry name" value="beta-beta-alpha zinc fingers"/>
    <property type="match status" value="3"/>
</dbReference>
<proteinExistence type="predicted"/>
<evidence type="ECO:0000256" key="4">
    <source>
        <dbReference type="ARBA" id="ARBA00022833"/>
    </source>
</evidence>
<evidence type="ECO:0000256" key="5">
    <source>
        <dbReference type="PROSITE-ProRule" id="PRU00042"/>
    </source>
</evidence>
<sequence>MNKSDNLQDISMDSDDDDISLSSSLKTPNSVCTSRNPSSDLDDSFKTTTDDDFYVNSGETEDINTPQEEAELVEEQRKWVTEGPQTAKCANPKKFFCPVCTRGFTTQGNMRRHRQIAHGGGKQFKCEICNKDFVENQSLQVHIKTVHMGIKEFECTFCGKTCGTKSALKSHVLKVHGNSKFVTKKTVKCHLCQAVFHHSGNLKRHVQNFHQNQFNYHCDICGKKLKSKQSLMLHINSQHEMSRRHPCDLCYNDRLKLAGSSTTKIPETIFPTRGALLNHLNSIVHKDNPNLQDAIAKAKENFSNHPPNGKVEIRQSEFAEIPNMTANGSLPTVRPSFSTSNASSDKKEWWCELCYGGIDTSKFHDKALISLFKNKVSLLAHLNSLAHRDDPRLPEILAKVNEQGLEMIENSEFHKHGVKDFLRRPVFKSSTTTPAKTPPPTSSESVEICVKEEIHEEEEITFKEEFIDDDDIPLSRSLLEPPEMKKSPKIIAKMPIKGKPIMIQGQPKIKVKLAGPSVLSKIKFKPLSILGTTGPVTIKKKPTYTVQEIIVKEEAVNDDDDYFVQK</sequence>
<dbReference type="Proteomes" id="UP001158576">
    <property type="component" value="Chromosome 2"/>
</dbReference>
<keyword evidence="9" id="KW-1185">Reference proteome</keyword>
<keyword evidence="3 5" id="KW-0863">Zinc-finger</keyword>
<dbReference type="PROSITE" id="PS50157">
    <property type="entry name" value="ZINC_FINGER_C2H2_2"/>
    <property type="match status" value="5"/>
</dbReference>
<reference evidence="8 9" key="1">
    <citation type="submission" date="2021-04" db="EMBL/GenBank/DDBJ databases">
        <authorList>
            <person name="Bliznina A."/>
        </authorList>
    </citation>
    <scope>NUCLEOTIDE SEQUENCE [LARGE SCALE GENOMIC DNA]</scope>
</reference>
<gene>
    <name evidence="8" type="ORF">OKIOD_LOCUS16647</name>
</gene>
<name>A0ABN7TAY7_OIKDI</name>
<accession>A0ABN7TAY7</accession>
<organism evidence="8 9">
    <name type="scientific">Oikopleura dioica</name>
    <name type="common">Tunicate</name>
    <dbReference type="NCBI Taxonomy" id="34765"/>
    <lineage>
        <taxon>Eukaryota</taxon>
        <taxon>Metazoa</taxon>
        <taxon>Chordata</taxon>
        <taxon>Tunicata</taxon>
        <taxon>Appendicularia</taxon>
        <taxon>Copelata</taxon>
        <taxon>Oikopleuridae</taxon>
        <taxon>Oikopleura</taxon>
    </lineage>
</organism>
<evidence type="ECO:0000256" key="2">
    <source>
        <dbReference type="ARBA" id="ARBA00022737"/>
    </source>
</evidence>
<evidence type="ECO:0000259" key="7">
    <source>
        <dbReference type="PROSITE" id="PS50157"/>
    </source>
</evidence>
<keyword evidence="1" id="KW-0479">Metal-binding</keyword>
<dbReference type="PANTHER" id="PTHR24403">
    <property type="entry name" value="ZINC FINGER PROTEIN"/>
    <property type="match status" value="1"/>
</dbReference>
<evidence type="ECO:0000256" key="1">
    <source>
        <dbReference type="ARBA" id="ARBA00022723"/>
    </source>
</evidence>
<evidence type="ECO:0000313" key="9">
    <source>
        <dbReference type="Proteomes" id="UP001158576"/>
    </source>
</evidence>
<dbReference type="EMBL" id="OU015567">
    <property type="protein sequence ID" value="CAG5113792.1"/>
    <property type="molecule type" value="Genomic_DNA"/>
</dbReference>
<feature type="region of interest" description="Disordered" evidence="6">
    <location>
        <begin position="1"/>
        <end position="49"/>
    </location>
</feature>
<dbReference type="PANTHER" id="PTHR24403:SF107">
    <property type="entry name" value="ZINC FINGER PROTEIN 521"/>
    <property type="match status" value="1"/>
</dbReference>
<dbReference type="Pfam" id="PF00096">
    <property type="entry name" value="zf-C2H2"/>
    <property type="match status" value="2"/>
</dbReference>
<dbReference type="Gene3D" id="3.30.160.60">
    <property type="entry name" value="Classic Zinc Finger"/>
    <property type="match status" value="3"/>
</dbReference>
<evidence type="ECO:0000256" key="6">
    <source>
        <dbReference type="SAM" id="MobiDB-lite"/>
    </source>
</evidence>
<feature type="domain" description="C2H2-type" evidence="7">
    <location>
        <begin position="95"/>
        <end position="123"/>
    </location>
</feature>
<dbReference type="InterPro" id="IPR036236">
    <property type="entry name" value="Znf_C2H2_sf"/>
</dbReference>
<evidence type="ECO:0000313" key="8">
    <source>
        <dbReference type="EMBL" id="CAG5113792.1"/>
    </source>
</evidence>
<feature type="compositionally biased region" description="Polar residues" evidence="6">
    <location>
        <begin position="26"/>
        <end position="37"/>
    </location>
</feature>
<keyword evidence="4" id="KW-0862">Zinc</keyword>
<feature type="domain" description="C2H2-type" evidence="7">
    <location>
        <begin position="153"/>
        <end position="181"/>
    </location>
</feature>
<dbReference type="SMART" id="SM00355">
    <property type="entry name" value="ZnF_C2H2"/>
    <property type="match status" value="6"/>
</dbReference>
<keyword evidence="2" id="KW-0677">Repeat</keyword>
<feature type="domain" description="C2H2-type" evidence="7">
    <location>
        <begin position="187"/>
        <end position="215"/>
    </location>
</feature>
<protein>
    <submittedName>
        <fullName evidence="8">Oidioi.mRNA.OKI2018_I69.chr2.g7882.t1.cds</fullName>
    </submittedName>
</protein>
<dbReference type="InterPro" id="IPR013087">
    <property type="entry name" value="Znf_C2H2_type"/>
</dbReference>
<dbReference type="PROSITE" id="PS00028">
    <property type="entry name" value="ZINC_FINGER_C2H2_1"/>
    <property type="match status" value="5"/>
</dbReference>
<evidence type="ECO:0000256" key="3">
    <source>
        <dbReference type="ARBA" id="ARBA00022771"/>
    </source>
</evidence>
<dbReference type="InterPro" id="IPR050688">
    <property type="entry name" value="Zinc_finger/UBP_domain"/>
</dbReference>
<feature type="domain" description="C2H2-type" evidence="7">
    <location>
        <begin position="216"/>
        <end position="244"/>
    </location>
</feature>
<dbReference type="Pfam" id="PF13894">
    <property type="entry name" value="zf-C2H2_4"/>
    <property type="match status" value="2"/>
</dbReference>
<feature type="domain" description="C2H2-type" evidence="7">
    <location>
        <begin position="124"/>
        <end position="152"/>
    </location>
</feature>